<evidence type="ECO:0000313" key="11">
    <source>
        <dbReference type="Proteomes" id="UP000247780"/>
    </source>
</evidence>
<evidence type="ECO:0000256" key="3">
    <source>
        <dbReference type="ARBA" id="ARBA00022448"/>
    </source>
</evidence>
<name>A0ABX5M8A6_9PROT</name>
<evidence type="ECO:0000256" key="1">
    <source>
        <dbReference type="ARBA" id="ARBA00004651"/>
    </source>
</evidence>
<evidence type="ECO:0000256" key="2">
    <source>
        <dbReference type="ARBA" id="ARBA00007783"/>
    </source>
</evidence>
<evidence type="ECO:0000256" key="4">
    <source>
        <dbReference type="ARBA" id="ARBA00022475"/>
    </source>
</evidence>
<keyword evidence="4 8" id="KW-1003">Cell membrane</keyword>
<evidence type="ECO:0000256" key="8">
    <source>
        <dbReference type="RuleBase" id="RU361157"/>
    </source>
</evidence>
<keyword evidence="7 8" id="KW-0472">Membrane</keyword>
<dbReference type="PRINTS" id="PR00164">
    <property type="entry name" value="ABC2TRNSPORT"/>
</dbReference>
<evidence type="ECO:0000256" key="6">
    <source>
        <dbReference type="ARBA" id="ARBA00022989"/>
    </source>
</evidence>
<dbReference type="PROSITE" id="PS51012">
    <property type="entry name" value="ABC_TM2"/>
    <property type="match status" value="1"/>
</dbReference>
<evidence type="ECO:0000256" key="5">
    <source>
        <dbReference type="ARBA" id="ARBA00022692"/>
    </source>
</evidence>
<evidence type="ECO:0000259" key="9">
    <source>
        <dbReference type="PROSITE" id="PS51012"/>
    </source>
</evidence>
<organism evidence="10 11">
    <name type="scientific">Nitrosomonas eutropha</name>
    <dbReference type="NCBI Taxonomy" id="916"/>
    <lineage>
        <taxon>Bacteria</taxon>
        <taxon>Pseudomonadati</taxon>
        <taxon>Pseudomonadota</taxon>
        <taxon>Betaproteobacteria</taxon>
        <taxon>Nitrosomonadales</taxon>
        <taxon>Nitrosomonadaceae</taxon>
        <taxon>Nitrosomonas</taxon>
    </lineage>
</organism>
<dbReference type="InterPro" id="IPR013525">
    <property type="entry name" value="ABC2_TM"/>
</dbReference>
<keyword evidence="3 8" id="KW-0813">Transport</keyword>
<feature type="transmembrane region" description="Helical" evidence="8">
    <location>
        <begin position="230"/>
        <end position="251"/>
    </location>
</feature>
<evidence type="ECO:0000256" key="7">
    <source>
        <dbReference type="ARBA" id="ARBA00023136"/>
    </source>
</evidence>
<dbReference type="InterPro" id="IPR047817">
    <property type="entry name" value="ABC2_TM_bact-type"/>
</dbReference>
<dbReference type="PANTHER" id="PTHR30294:SF44">
    <property type="entry name" value="MULTIDRUG ABC TRANSPORTER PERMEASE YBHR-RELATED"/>
    <property type="match status" value="1"/>
</dbReference>
<keyword evidence="6 8" id="KW-1133">Transmembrane helix</keyword>
<evidence type="ECO:0000313" key="10">
    <source>
        <dbReference type="EMBL" id="PXV81046.1"/>
    </source>
</evidence>
<feature type="transmembrane region" description="Helical" evidence="8">
    <location>
        <begin position="176"/>
        <end position="203"/>
    </location>
</feature>
<keyword evidence="5 8" id="KW-0812">Transmembrane</keyword>
<comment type="subcellular location">
    <subcellularLocation>
        <location evidence="8">Cell inner membrane</location>
        <topology evidence="8">Multi-pass membrane protein</topology>
    </subcellularLocation>
    <subcellularLocation>
        <location evidence="1">Cell membrane</location>
        <topology evidence="1">Multi-pass membrane protein</topology>
    </subcellularLocation>
</comment>
<dbReference type="EMBL" id="QICQ01000013">
    <property type="protein sequence ID" value="PXV81046.1"/>
    <property type="molecule type" value="Genomic_DNA"/>
</dbReference>
<sequence length="374" mass="40999">MSYQHFRVILIRLYAQFVKELLCILRDPRNRVVVFVPPLLQLLIFSYAATLEVSNVDIAVYNQDTGREAQEVVWRLEAARFITQVHHVHSNTVLREQLAQGKVIAAIAIPSDFSRTVAIEGSGRAQVLVDGRRSNSGQIVVGYLSVIAKNIHFTADPTPLPETSVVVRHWFNPNLVYLWFMVPCLTGTLAFFSALMITALSIARERELGTFDQLLVSPASTLEIILSKSLPALVISTLLALLMISMAIWFFRIPFTGSFGLLLIGLILFILSAVGIGLVVSAISMTQQQAILGGFVIGVPTVLISGFATPVENMPAVLQWLAQAIPLTHFLVIIEGSFLKAMPPGDILASLWPLAVIAAVTLTMATVFVRGRLQ</sequence>
<feature type="transmembrane region" description="Helical" evidence="8">
    <location>
        <begin position="257"/>
        <end position="283"/>
    </location>
</feature>
<feature type="transmembrane region" description="Helical" evidence="8">
    <location>
        <begin position="351"/>
        <end position="369"/>
    </location>
</feature>
<comment type="caution">
    <text evidence="10">The sequence shown here is derived from an EMBL/GenBank/DDBJ whole genome shotgun (WGS) entry which is preliminary data.</text>
</comment>
<accession>A0ABX5M8A6</accession>
<protein>
    <recommendedName>
        <fullName evidence="8">Transport permease protein</fullName>
    </recommendedName>
</protein>
<dbReference type="Gene3D" id="3.40.1710.10">
    <property type="entry name" value="abc type-2 transporter like domain"/>
    <property type="match status" value="1"/>
</dbReference>
<dbReference type="Proteomes" id="UP000247780">
    <property type="component" value="Unassembled WGS sequence"/>
</dbReference>
<proteinExistence type="inferred from homology"/>
<dbReference type="PANTHER" id="PTHR30294">
    <property type="entry name" value="MEMBRANE COMPONENT OF ABC TRANSPORTER YHHJ-RELATED"/>
    <property type="match status" value="1"/>
</dbReference>
<feature type="transmembrane region" description="Helical" evidence="8">
    <location>
        <begin position="290"/>
        <end position="308"/>
    </location>
</feature>
<comment type="similarity">
    <text evidence="2 8">Belongs to the ABC-2 integral membrane protein family.</text>
</comment>
<keyword evidence="11" id="KW-1185">Reference proteome</keyword>
<dbReference type="InterPro" id="IPR000412">
    <property type="entry name" value="ABC_2_transport"/>
</dbReference>
<feature type="domain" description="ABC transmembrane type-2" evidence="9">
    <location>
        <begin position="141"/>
        <end position="372"/>
    </location>
</feature>
<dbReference type="Pfam" id="PF12698">
    <property type="entry name" value="ABC2_membrane_3"/>
    <property type="match status" value="1"/>
</dbReference>
<gene>
    <name evidence="10" type="ORF">C8R14_11324</name>
</gene>
<dbReference type="RefSeq" id="WP_011634089.1">
    <property type="nucleotide sequence ID" value="NZ_QICQ01000013.1"/>
</dbReference>
<feature type="transmembrane region" description="Helical" evidence="8">
    <location>
        <begin position="32"/>
        <end position="49"/>
    </location>
</feature>
<dbReference type="InterPro" id="IPR051449">
    <property type="entry name" value="ABC-2_transporter_component"/>
</dbReference>
<reference evidence="10 11" key="1">
    <citation type="submission" date="2018-04" db="EMBL/GenBank/DDBJ databases">
        <title>Active sludge and wastewater microbial communities from Klosterneuburg, Austria.</title>
        <authorList>
            <person name="Wagner M."/>
        </authorList>
    </citation>
    <scope>NUCLEOTIDE SEQUENCE [LARGE SCALE GENOMIC DNA]</scope>
    <source>
        <strain evidence="10 11">Nm 57</strain>
    </source>
</reference>